<dbReference type="Proteomes" id="UP000469545">
    <property type="component" value="Unassembled WGS sequence"/>
</dbReference>
<organism evidence="1 2">
    <name type="scientific">Streptomyces coelicoflavus</name>
    <dbReference type="NCBI Taxonomy" id="285562"/>
    <lineage>
        <taxon>Bacteria</taxon>
        <taxon>Bacillati</taxon>
        <taxon>Actinomycetota</taxon>
        <taxon>Actinomycetes</taxon>
        <taxon>Kitasatosporales</taxon>
        <taxon>Streptomycetaceae</taxon>
        <taxon>Streptomyces</taxon>
    </lineage>
</organism>
<evidence type="ECO:0000313" key="2">
    <source>
        <dbReference type="Proteomes" id="UP000469545"/>
    </source>
</evidence>
<dbReference type="SUPFAM" id="SSF48452">
    <property type="entry name" value="TPR-like"/>
    <property type="match status" value="1"/>
</dbReference>
<reference evidence="1 2" key="1">
    <citation type="submission" date="2020-01" db="EMBL/GenBank/DDBJ databases">
        <title>Insect and environment-associated Actinomycetes.</title>
        <authorList>
            <person name="Currrie C."/>
            <person name="Chevrette M."/>
            <person name="Carlson C."/>
            <person name="Stubbendieck R."/>
            <person name="Wendt-Pienkowski E."/>
        </authorList>
    </citation>
    <scope>NUCLEOTIDE SEQUENCE [LARGE SCALE GENOMIC DNA]</scope>
    <source>
        <strain evidence="1 2">SID14172</strain>
    </source>
</reference>
<dbReference type="AlphaFoldDB" id="A0A6N9UG65"/>
<sequence length="467" mass="51956">MTDVAAEKQSRPQRNVRLESLIEESGISHKRLAHRLNQICLSHGITSEYTHTSVANWCRRGVRPRWPVPQHICAVLAEGLGRPVGLGEIGMERPGHLDRDAGLEFPRGQRDAISEASSYWSTVNRRTFLASSPFVVSVFSEPVTRWLVNPTEPLSPPSGRITVDRTHIQELREAADSARLWDSRFGGATWKSRSLSAYLYERVTPLLDGRYTEHDGRDLFSVTAEMARLAGWTAFDAGQHQVAQRHFVQALRLAKAGSDVHLGSYVLSTMAMQALMRGFTSQAIDMAQGAYERVPTADPRVLGFAKLIEARAHARQRDARTAASCLATAERLQERGAAEGVGERPWIEFFSRQRIVTDATEIFRDLGHPRATFSWHALGSMPGDAYARSRGIRLSVLATAHAQSGELEHSLRLGGESLRLFARVQSIRGLDYLKIYTESLTPWRREPAVVAYLKDVRDLAGQLATAA</sequence>
<dbReference type="EMBL" id="JAAGMB010000094">
    <property type="protein sequence ID" value="NEB15676.1"/>
    <property type="molecule type" value="Genomic_DNA"/>
</dbReference>
<comment type="caution">
    <text evidence="1">The sequence shown here is derived from an EMBL/GenBank/DDBJ whole genome shotgun (WGS) entry which is preliminary data.</text>
</comment>
<keyword evidence="2" id="KW-1185">Reference proteome</keyword>
<protein>
    <submittedName>
        <fullName evidence="1">Sporulation protein</fullName>
    </submittedName>
</protein>
<dbReference type="InterPro" id="IPR011990">
    <property type="entry name" value="TPR-like_helical_dom_sf"/>
</dbReference>
<gene>
    <name evidence="1" type="ORF">G3I46_03970</name>
</gene>
<proteinExistence type="predicted"/>
<name>A0A6N9UG65_9ACTN</name>
<accession>A0A6N9UG65</accession>
<evidence type="ECO:0000313" key="1">
    <source>
        <dbReference type="EMBL" id="NEB15676.1"/>
    </source>
</evidence>